<keyword evidence="3" id="KW-1185">Reference proteome</keyword>
<protein>
    <recommendedName>
        <fullName evidence="4">PA14 domain-containing protein</fullName>
    </recommendedName>
</protein>
<dbReference type="OrthoDB" id="113323at2"/>
<organism evidence="2 3">
    <name type="scientific">Sulfurospirillum deleyianum (strain ATCC 51133 / DSM 6946 / 5175)</name>
    <dbReference type="NCBI Taxonomy" id="525898"/>
    <lineage>
        <taxon>Bacteria</taxon>
        <taxon>Pseudomonadati</taxon>
        <taxon>Campylobacterota</taxon>
        <taxon>Epsilonproteobacteria</taxon>
        <taxon>Campylobacterales</taxon>
        <taxon>Sulfurospirillaceae</taxon>
        <taxon>Sulfurospirillum</taxon>
    </lineage>
</organism>
<keyword evidence="1" id="KW-0732">Signal</keyword>
<reference evidence="3" key="1">
    <citation type="submission" date="2009-11" db="EMBL/GenBank/DDBJ databases">
        <title>The complete genome of Sulfurospirillum deleyianum DSM 6946.</title>
        <authorList>
            <consortium name="US DOE Joint Genome Institute (JGI-PGF)"/>
            <person name="Lucas S."/>
            <person name="Copeland A."/>
            <person name="Lapidus A."/>
            <person name="Glavina del Rio T."/>
            <person name="Dalin E."/>
            <person name="Tice H."/>
            <person name="Bruce D."/>
            <person name="Goodwin L."/>
            <person name="Pitluck S."/>
            <person name="Kyrpides N."/>
            <person name="Mavromatis K."/>
            <person name="Ivanova N."/>
            <person name="Ovchinnikova G."/>
            <person name="Munk A.C."/>
            <person name="Lu M."/>
            <person name="Brettin T."/>
            <person name="Detter J.C."/>
            <person name="Han C."/>
            <person name="Tapia R."/>
            <person name="Larimer F."/>
            <person name="Land M."/>
            <person name="Hauser L."/>
            <person name="Markowitz V."/>
            <person name="Cheng J.F."/>
            <person name="Hugenholtz P."/>
            <person name="Woyke T."/>
            <person name="Wu D."/>
            <person name="Aumann P."/>
            <person name="Schneider S."/>
            <person name="Lang E."/>
            <person name="Spring S."/>
            <person name="Klenk H.P."/>
            <person name="Eisen J.A."/>
        </authorList>
    </citation>
    <scope>NUCLEOTIDE SEQUENCE [LARGE SCALE GENOMIC DNA]</scope>
    <source>
        <strain evidence="3">ATCC 51133 / DSM 6946 / 5175</strain>
    </source>
</reference>
<feature type="chain" id="PRO_5003021288" description="PA14 domain-containing protein" evidence="1">
    <location>
        <begin position="20"/>
        <end position="497"/>
    </location>
</feature>
<dbReference type="AlphaFoldDB" id="D1B4V4"/>
<dbReference type="HOGENOM" id="CLU_548487_0_0_7"/>
<dbReference type="STRING" id="525898.Sdel_2112"/>
<feature type="signal peptide" evidence="1">
    <location>
        <begin position="1"/>
        <end position="19"/>
    </location>
</feature>
<dbReference type="eggNOG" id="ENOG5032RXI">
    <property type="taxonomic scope" value="Bacteria"/>
</dbReference>
<evidence type="ECO:0008006" key="4">
    <source>
        <dbReference type="Google" id="ProtNLM"/>
    </source>
</evidence>
<evidence type="ECO:0000256" key="1">
    <source>
        <dbReference type="SAM" id="SignalP"/>
    </source>
</evidence>
<proteinExistence type="predicted"/>
<reference evidence="2 3" key="2">
    <citation type="journal article" date="2010" name="Stand. Genomic Sci.">
        <title>Complete genome sequence of Sulfurospirillum deleyianum type strain (5175).</title>
        <authorList>
            <person name="Sikorski J."/>
            <person name="Lapidus A."/>
            <person name="Copeland A."/>
            <person name="Glavina Del Rio T."/>
            <person name="Nolan M."/>
            <person name="Lucas S."/>
            <person name="Chen F."/>
            <person name="Tice H."/>
            <person name="Cheng J.F."/>
            <person name="Saunders E."/>
            <person name="Bruce D."/>
            <person name="Goodwin L."/>
            <person name="Pitluck S."/>
            <person name="Ovchinnikova G."/>
            <person name="Pati A."/>
            <person name="Ivanova N."/>
            <person name="Mavromatis K."/>
            <person name="Chen A."/>
            <person name="Palaniappan K."/>
            <person name="Chain P."/>
            <person name="Land M."/>
            <person name="Hauser L."/>
            <person name="Chang Y.J."/>
            <person name="Jeffries C.D."/>
            <person name="Brettin T."/>
            <person name="Detter J.C."/>
            <person name="Han C."/>
            <person name="Rohde M."/>
            <person name="Lang E."/>
            <person name="Spring S."/>
            <person name="Goker M."/>
            <person name="Bristow J."/>
            <person name="Eisen J.A."/>
            <person name="Markowitz V."/>
            <person name="Hugenholtz P."/>
            <person name="Kyrpides N.C."/>
            <person name="Klenk H.P."/>
        </authorList>
    </citation>
    <scope>NUCLEOTIDE SEQUENCE [LARGE SCALE GENOMIC DNA]</scope>
    <source>
        <strain evidence="3">ATCC 51133 / DSM 6946 / 5175</strain>
    </source>
</reference>
<dbReference type="KEGG" id="sdl:Sdel_2112"/>
<dbReference type="Proteomes" id="UP000002222">
    <property type="component" value="Chromosome"/>
</dbReference>
<name>D1B4V4_SULD5</name>
<dbReference type="RefSeq" id="WP_012857869.1">
    <property type="nucleotide sequence ID" value="NC_013512.1"/>
</dbReference>
<evidence type="ECO:0000313" key="2">
    <source>
        <dbReference type="EMBL" id="ACZ13124.1"/>
    </source>
</evidence>
<sequence length="497" mass="57571" precursor="true">MKLFSVGLMLLVATLSLYAISDADVCKEVEKISQESKLIYEKFDDTKNALILLNNTEFRRILNTKPSCMDEKVHLHYLEQYALYLSKTGDYHTPRYLEPLMKMYPESALFHKLLGNFYQKEFEKHTIPKMRDAALESYKRYIEFATKEKQKIDKDIQEFVKHGGLKKAQSTWADQLNISRDIPKNAFRAYYIDTTNPKRIVASETVSEINVNYPYKDFHNIDSGHFGGYWVGNIESKIDEKKVFYISFSNSKLRLIIDGYIVYEGQSNAEIPYTFTKGSHKVEVEYLNGWHTTSLAIKILPEITKYTQQELKERLNLFENKALTFWYVGAYESKNKDNSINITLKKSDKPVVLLLESHRASTWKINNPLQTKVEAILIHSSTPQSSIEGEIDKNTPILYSQNRLATGYKLLQKCSCISGHFHCEDGIFSPKSFIFAPNAQKISGFSGSYSIHELSVPQEIMDDEKYAHIETQKEKNEIQRKECSQNKNENFDTIFKK</sequence>
<gene>
    <name evidence="2" type="ordered locus">Sdel_2112</name>
</gene>
<evidence type="ECO:0000313" key="3">
    <source>
        <dbReference type="Proteomes" id="UP000002222"/>
    </source>
</evidence>
<dbReference type="EMBL" id="CP001816">
    <property type="protein sequence ID" value="ACZ13124.1"/>
    <property type="molecule type" value="Genomic_DNA"/>
</dbReference>
<accession>D1B4V4</accession>